<protein>
    <submittedName>
        <fullName evidence="2">Uncharacterized protein</fullName>
    </submittedName>
</protein>
<keyword evidence="1" id="KW-1133">Transmembrane helix</keyword>
<dbReference type="AlphaFoldDB" id="A0AAV1YYQ5"/>
<organism evidence="2 3">
    <name type="scientific">Larinioides sclopetarius</name>
    <dbReference type="NCBI Taxonomy" id="280406"/>
    <lineage>
        <taxon>Eukaryota</taxon>
        <taxon>Metazoa</taxon>
        <taxon>Ecdysozoa</taxon>
        <taxon>Arthropoda</taxon>
        <taxon>Chelicerata</taxon>
        <taxon>Arachnida</taxon>
        <taxon>Araneae</taxon>
        <taxon>Araneomorphae</taxon>
        <taxon>Entelegynae</taxon>
        <taxon>Araneoidea</taxon>
        <taxon>Araneidae</taxon>
        <taxon>Larinioides</taxon>
    </lineage>
</organism>
<keyword evidence="3" id="KW-1185">Reference proteome</keyword>
<evidence type="ECO:0000313" key="3">
    <source>
        <dbReference type="Proteomes" id="UP001497382"/>
    </source>
</evidence>
<keyword evidence="1" id="KW-0812">Transmembrane</keyword>
<keyword evidence="1" id="KW-0472">Membrane</keyword>
<evidence type="ECO:0000256" key="1">
    <source>
        <dbReference type="SAM" id="Phobius"/>
    </source>
</evidence>
<dbReference type="Proteomes" id="UP001497382">
    <property type="component" value="Unassembled WGS sequence"/>
</dbReference>
<dbReference type="EMBL" id="CAXIEN010000011">
    <property type="protein sequence ID" value="CAL1264018.1"/>
    <property type="molecule type" value="Genomic_DNA"/>
</dbReference>
<accession>A0AAV1YYQ5</accession>
<evidence type="ECO:0000313" key="2">
    <source>
        <dbReference type="EMBL" id="CAL1264018.1"/>
    </source>
</evidence>
<gene>
    <name evidence="2" type="ORF">LARSCL_LOCUS1807</name>
</gene>
<name>A0AAV1YYQ5_9ARAC</name>
<feature type="transmembrane region" description="Helical" evidence="1">
    <location>
        <begin position="6"/>
        <end position="27"/>
    </location>
</feature>
<comment type="caution">
    <text evidence="2">The sequence shown here is derived from an EMBL/GenBank/DDBJ whole genome shotgun (WGS) entry which is preliminary data.</text>
</comment>
<sequence length="32" mass="3882">MVNGKVISAKFLFVWRFVRLIFIFVVFDCRVM</sequence>
<proteinExistence type="predicted"/>
<reference evidence="2 3" key="1">
    <citation type="submission" date="2024-04" db="EMBL/GenBank/DDBJ databases">
        <authorList>
            <person name="Rising A."/>
            <person name="Reimegard J."/>
            <person name="Sonavane S."/>
            <person name="Akerstrom W."/>
            <person name="Nylinder S."/>
            <person name="Hedman E."/>
            <person name="Kallberg Y."/>
        </authorList>
    </citation>
    <scope>NUCLEOTIDE SEQUENCE [LARGE SCALE GENOMIC DNA]</scope>
</reference>